<dbReference type="RefSeq" id="WP_310062919.1">
    <property type="nucleotide sequence ID" value="NZ_JAVDVY010000002.1"/>
</dbReference>
<organism evidence="2 3">
    <name type="scientific">Lysobacter niastensis</name>
    <dbReference type="NCBI Taxonomy" id="380629"/>
    <lineage>
        <taxon>Bacteria</taxon>
        <taxon>Pseudomonadati</taxon>
        <taxon>Pseudomonadota</taxon>
        <taxon>Gammaproteobacteria</taxon>
        <taxon>Lysobacterales</taxon>
        <taxon>Lysobacteraceae</taxon>
        <taxon>Lysobacter</taxon>
    </lineage>
</organism>
<reference evidence="2 3" key="1">
    <citation type="submission" date="2023-07" db="EMBL/GenBank/DDBJ databases">
        <title>Sorghum-associated microbial communities from plants grown in Nebraska, USA.</title>
        <authorList>
            <person name="Schachtman D."/>
        </authorList>
    </citation>
    <scope>NUCLEOTIDE SEQUENCE [LARGE SCALE GENOMIC DNA]</scope>
    <source>
        <strain evidence="2 3">BE198</strain>
    </source>
</reference>
<evidence type="ECO:0000313" key="3">
    <source>
        <dbReference type="Proteomes" id="UP001251524"/>
    </source>
</evidence>
<name>A0ABU1WDA0_9GAMM</name>
<feature type="compositionally biased region" description="Polar residues" evidence="1">
    <location>
        <begin position="96"/>
        <end position="107"/>
    </location>
</feature>
<comment type="caution">
    <text evidence="2">The sequence shown here is derived from an EMBL/GenBank/DDBJ whole genome shotgun (WGS) entry which is preliminary data.</text>
</comment>
<dbReference type="EMBL" id="JAVDVY010000002">
    <property type="protein sequence ID" value="MDR7135317.1"/>
    <property type="molecule type" value="Genomic_DNA"/>
</dbReference>
<evidence type="ECO:0000256" key="1">
    <source>
        <dbReference type="SAM" id="MobiDB-lite"/>
    </source>
</evidence>
<evidence type="ECO:0000313" key="2">
    <source>
        <dbReference type="EMBL" id="MDR7135317.1"/>
    </source>
</evidence>
<gene>
    <name evidence="2" type="ORF">J2X06_002526</name>
</gene>
<proteinExistence type="predicted"/>
<keyword evidence="3" id="KW-1185">Reference proteome</keyword>
<dbReference type="Proteomes" id="UP001251524">
    <property type="component" value="Unassembled WGS sequence"/>
</dbReference>
<feature type="region of interest" description="Disordered" evidence="1">
    <location>
        <begin position="72"/>
        <end position="107"/>
    </location>
</feature>
<protein>
    <submittedName>
        <fullName evidence="2">Uncharacterized protein</fullName>
    </submittedName>
</protein>
<accession>A0ABU1WDA0</accession>
<sequence length="141" mass="15668">MNPWLGASKNELVSVWGYPTASIDIVQVNDQIKVYTYRYATSDAMTGAPTTCRISFTLRSDYVERWDLNGGGCPRNERGEQESRTALQQAGEIRQRQSYVEQQRPNPTNNVIYSCPTANGGTEFTEIPGTGCTVVGYTSEK</sequence>